<dbReference type="EMBL" id="KN831959">
    <property type="protein sequence ID" value="KIO07569.1"/>
    <property type="molecule type" value="Genomic_DNA"/>
</dbReference>
<evidence type="ECO:0000313" key="4">
    <source>
        <dbReference type="Proteomes" id="UP000054217"/>
    </source>
</evidence>
<dbReference type="OrthoDB" id="445556at2759"/>
<evidence type="ECO:0000259" key="2">
    <source>
        <dbReference type="PROSITE" id="PS50076"/>
    </source>
</evidence>
<dbReference type="HOGENOM" id="CLU_1611458_0_0_1"/>
<name>A0A0C3PHQ9_PISTI</name>
<dbReference type="SMART" id="SM00271">
    <property type="entry name" value="DnaJ"/>
    <property type="match status" value="1"/>
</dbReference>
<dbReference type="Proteomes" id="UP000054217">
    <property type="component" value="Unassembled WGS sequence"/>
</dbReference>
<organism evidence="3 4">
    <name type="scientific">Pisolithus tinctorius Marx 270</name>
    <dbReference type="NCBI Taxonomy" id="870435"/>
    <lineage>
        <taxon>Eukaryota</taxon>
        <taxon>Fungi</taxon>
        <taxon>Dikarya</taxon>
        <taxon>Basidiomycota</taxon>
        <taxon>Agaricomycotina</taxon>
        <taxon>Agaricomycetes</taxon>
        <taxon>Agaricomycetidae</taxon>
        <taxon>Boletales</taxon>
        <taxon>Sclerodermatineae</taxon>
        <taxon>Pisolithaceae</taxon>
        <taxon>Pisolithus</taxon>
    </lineage>
</organism>
<reference evidence="4" key="2">
    <citation type="submission" date="2015-01" db="EMBL/GenBank/DDBJ databases">
        <title>Evolutionary Origins and Diversification of the Mycorrhizal Mutualists.</title>
        <authorList>
            <consortium name="DOE Joint Genome Institute"/>
            <consortium name="Mycorrhizal Genomics Consortium"/>
            <person name="Kohler A."/>
            <person name="Kuo A."/>
            <person name="Nagy L.G."/>
            <person name="Floudas D."/>
            <person name="Copeland A."/>
            <person name="Barry K.W."/>
            <person name="Cichocki N."/>
            <person name="Veneault-Fourrey C."/>
            <person name="LaButti K."/>
            <person name="Lindquist E.A."/>
            <person name="Lipzen A."/>
            <person name="Lundell T."/>
            <person name="Morin E."/>
            <person name="Murat C."/>
            <person name="Riley R."/>
            <person name="Ohm R."/>
            <person name="Sun H."/>
            <person name="Tunlid A."/>
            <person name="Henrissat B."/>
            <person name="Grigoriev I.V."/>
            <person name="Hibbett D.S."/>
            <person name="Martin F."/>
        </authorList>
    </citation>
    <scope>NUCLEOTIDE SEQUENCE [LARGE SCALE GENOMIC DNA]</scope>
    <source>
        <strain evidence="4">Marx 270</strain>
    </source>
</reference>
<dbReference type="Pfam" id="PF00226">
    <property type="entry name" value="DnaJ"/>
    <property type="match status" value="1"/>
</dbReference>
<dbReference type="PANTHER" id="PTHR44145:SF3">
    <property type="entry name" value="DNAJ HOMOLOG SUBFAMILY A MEMBER 3, MITOCHONDRIAL"/>
    <property type="match status" value="1"/>
</dbReference>
<dbReference type="AlphaFoldDB" id="A0A0C3PHQ9"/>
<proteinExistence type="predicted"/>
<dbReference type="SUPFAM" id="SSF46565">
    <property type="entry name" value="Chaperone J-domain"/>
    <property type="match status" value="1"/>
</dbReference>
<dbReference type="CDD" id="cd06257">
    <property type="entry name" value="DnaJ"/>
    <property type="match status" value="1"/>
</dbReference>
<dbReference type="PANTHER" id="PTHR44145">
    <property type="entry name" value="DNAJ HOMOLOG SUBFAMILY A MEMBER 3, MITOCHONDRIAL"/>
    <property type="match status" value="1"/>
</dbReference>
<dbReference type="PROSITE" id="PS50076">
    <property type="entry name" value="DNAJ_2"/>
    <property type="match status" value="1"/>
</dbReference>
<accession>A0A0C3PHQ9</accession>
<dbReference type="PRINTS" id="PR00625">
    <property type="entry name" value="JDOMAIN"/>
</dbReference>
<evidence type="ECO:0000313" key="3">
    <source>
        <dbReference type="EMBL" id="KIO07569.1"/>
    </source>
</evidence>
<sequence>MQLQLTCRRQCSVIFNCRTLLDSRCVSTSCTGQYPYPTRRNPTPEEIFHLPSNATQAQIKARYYELVKLYHPDSARAQNIPHSERTSRFQAFQRAYEVLRRPHRAGTGTYDDLFQGEIARRRRPRQYGRSPGGMGRGMGSMHFHDMHAQASIHPLWPSWATITYH</sequence>
<dbReference type="InterPro" id="IPR001623">
    <property type="entry name" value="DnaJ_domain"/>
</dbReference>
<evidence type="ECO:0000256" key="1">
    <source>
        <dbReference type="ARBA" id="ARBA00023186"/>
    </source>
</evidence>
<feature type="domain" description="J" evidence="2">
    <location>
        <begin position="43"/>
        <end position="114"/>
    </location>
</feature>
<dbReference type="STRING" id="870435.A0A0C3PHQ9"/>
<dbReference type="InParanoid" id="A0A0C3PHQ9"/>
<reference evidence="3 4" key="1">
    <citation type="submission" date="2014-04" db="EMBL/GenBank/DDBJ databases">
        <authorList>
            <consortium name="DOE Joint Genome Institute"/>
            <person name="Kuo A."/>
            <person name="Kohler A."/>
            <person name="Costa M.D."/>
            <person name="Nagy L.G."/>
            <person name="Floudas D."/>
            <person name="Copeland A."/>
            <person name="Barry K.W."/>
            <person name="Cichocki N."/>
            <person name="Veneault-Fourrey C."/>
            <person name="LaButti K."/>
            <person name="Lindquist E.A."/>
            <person name="Lipzen A."/>
            <person name="Lundell T."/>
            <person name="Morin E."/>
            <person name="Murat C."/>
            <person name="Sun H."/>
            <person name="Tunlid A."/>
            <person name="Henrissat B."/>
            <person name="Grigoriev I.V."/>
            <person name="Hibbett D.S."/>
            <person name="Martin F."/>
            <person name="Nordberg H.P."/>
            <person name="Cantor M.N."/>
            <person name="Hua S.X."/>
        </authorList>
    </citation>
    <scope>NUCLEOTIDE SEQUENCE [LARGE SCALE GENOMIC DNA]</scope>
    <source>
        <strain evidence="3 4">Marx 270</strain>
    </source>
</reference>
<gene>
    <name evidence="3" type="ORF">M404DRAFT_997757</name>
</gene>
<dbReference type="Gene3D" id="1.10.287.110">
    <property type="entry name" value="DnaJ domain"/>
    <property type="match status" value="1"/>
</dbReference>
<dbReference type="InterPro" id="IPR051938">
    <property type="entry name" value="Apopto_cytoskel_mod"/>
</dbReference>
<keyword evidence="1" id="KW-0143">Chaperone</keyword>
<keyword evidence="4" id="KW-1185">Reference proteome</keyword>
<dbReference type="InterPro" id="IPR036869">
    <property type="entry name" value="J_dom_sf"/>
</dbReference>
<protein>
    <recommendedName>
        <fullName evidence="2">J domain-containing protein</fullName>
    </recommendedName>
</protein>